<dbReference type="OrthoDB" id="5536345at2759"/>
<feature type="non-terminal residue" evidence="2">
    <location>
        <position position="1"/>
    </location>
</feature>
<dbReference type="AlphaFoldDB" id="A0A2T9YET6"/>
<keyword evidence="3" id="KW-1185">Reference proteome</keyword>
<dbReference type="Proteomes" id="UP000245383">
    <property type="component" value="Unassembled WGS sequence"/>
</dbReference>
<evidence type="ECO:0000313" key="2">
    <source>
        <dbReference type="EMBL" id="PVU90857.1"/>
    </source>
</evidence>
<dbReference type="GO" id="GO:0006032">
    <property type="term" value="P:chitin catabolic process"/>
    <property type="evidence" value="ECO:0007669"/>
    <property type="project" value="InterPro"/>
</dbReference>
<sequence length="379" mass="41599">FPDEPEMINSAMINPVTTVVLQEKIATGSRLSNMIPPVSFAGLEDDLSESKNILMQTNTNSIESNLIKTTVIEEMKIPSASKTEQNLDNKISSEVLPSSPVLSNSCYSEGHSTCSAEGQDIFYICSGEKWLYSTCSSGTICKMVSSIKAICIDPKILLLSNNTENASKEPCELKGQTKCSAADKGAYLKCDSEYWQVERCSGDDVCSLDKNANAICISKDDKKVEAEPCIKNGESRCSASSKKLYQKCADNKWDSFSCDGLNECGMKNSSAICYNPKESIENIILESCDNKTPLRCYDKIPNMFQKCINNYWTNMNCSGNSVCENFFGNNTIGCFDPAVKNRNTNGTIIVPETAQLGAAISVNRPKIFLYFVSLGFLLI</sequence>
<dbReference type="InterPro" id="IPR005089">
    <property type="entry name" value="CBM19"/>
</dbReference>
<name>A0A2T9YET6_9FUNG</name>
<reference evidence="2 3" key="1">
    <citation type="journal article" date="2018" name="MBio">
        <title>Comparative Genomics Reveals the Core Gene Toolbox for the Fungus-Insect Symbiosis.</title>
        <authorList>
            <person name="Wang Y."/>
            <person name="Stata M."/>
            <person name="Wang W."/>
            <person name="Stajich J.E."/>
            <person name="White M.M."/>
            <person name="Moncalvo J.M."/>
        </authorList>
    </citation>
    <scope>NUCLEOTIDE SEQUENCE [LARGE SCALE GENOMIC DNA]</scope>
    <source>
        <strain evidence="2 3">SWE-8-4</strain>
    </source>
</reference>
<comment type="caution">
    <text evidence="2">The sequence shown here is derived from an EMBL/GenBank/DDBJ whole genome shotgun (WGS) entry which is preliminary data.</text>
</comment>
<feature type="domain" description="Carbohydrate-binding module family 19" evidence="1">
    <location>
        <begin position="95"/>
        <end position="141"/>
    </location>
</feature>
<evidence type="ECO:0000313" key="3">
    <source>
        <dbReference type="Proteomes" id="UP000245383"/>
    </source>
</evidence>
<accession>A0A2T9YET6</accession>
<organism evidence="2 3">
    <name type="scientific">Smittium simulii</name>
    <dbReference type="NCBI Taxonomy" id="133385"/>
    <lineage>
        <taxon>Eukaryota</taxon>
        <taxon>Fungi</taxon>
        <taxon>Fungi incertae sedis</taxon>
        <taxon>Zoopagomycota</taxon>
        <taxon>Kickxellomycotina</taxon>
        <taxon>Harpellomycetes</taxon>
        <taxon>Harpellales</taxon>
        <taxon>Legeriomycetaceae</taxon>
        <taxon>Smittium</taxon>
    </lineage>
</organism>
<dbReference type="Pfam" id="PF03427">
    <property type="entry name" value="CBM_19"/>
    <property type="match status" value="1"/>
</dbReference>
<dbReference type="STRING" id="133385.A0A2T9YET6"/>
<dbReference type="GO" id="GO:0008061">
    <property type="term" value="F:chitin binding"/>
    <property type="evidence" value="ECO:0007669"/>
    <property type="project" value="InterPro"/>
</dbReference>
<proteinExistence type="predicted"/>
<gene>
    <name evidence="2" type="ORF">BB561_004677</name>
</gene>
<dbReference type="EMBL" id="MBFR01000235">
    <property type="protein sequence ID" value="PVU90857.1"/>
    <property type="molecule type" value="Genomic_DNA"/>
</dbReference>
<protein>
    <recommendedName>
        <fullName evidence="1">Carbohydrate-binding module family 19 domain-containing protein</fullName>
    </recommendedName>
</protein>
<evidence type="ECO:0000259" key="1">
    <source>
        <dbReference type="Pfam" id="PF03427"/>
    </source>
</evidence>